<dbReference type="Proteomes" id="UP001235094">
    <property type="component" value="Unassembled WGS sequence"/>
</dbReference>
<dbReference type="SMART" id="SM00065">
    <property type="entry name" value="GAF"/>
    <property type="match status" value="1"/>
</dbReference>
<dbReference type="InterPro" id="IPR050469">
    <property type="entry name" value="Diguanylate_Cyclase"/>
</dbReference>
<comment type="caution">
    <text evidence="5">The sequence shown here is derived from an EMBL/GenBank/DDBJ whole genome shotgun (WGS) entry which is preliminary data.</text>
</comment>
<dbReference type="PANTHER" id="PTHR45138:SF9">
    <property type="entry name" value="DIGUANYLATE CYCLASE DGCM-RELATED"/>
    <property type="match status" value="1"/>
</dbReference>
<organism evidence="5 6">
    <name type="scientific">Ancylobacter amanitiformis</name>
    <dbReference type="NCBI Taxonomy" id="217069"/>
    <lineage>
        <taxon>Bacteria</taxon>
        <taxon>Pseudomonadati</taxon>
        <taxon>Pseudomonadota</taxon>
        <taxon>Alphaproteobacteria</taxon>
        <taxon>Hyphomicrobiales</taxon>
        <taxon>Xanthobacteraceae</taxon>
        <taxon>Ancylobacter</taxon>
    </lineage>
</organism>
<evidence type="ECO:0000256" key="2">
    <source>
        <dbReference type="ARBA" id="ARBA00034247"/>
    </source>
</evidence>
<feature type="domain" description="GGDEF" evidence="4">
    <location>
        <begin position="202"/>
        <end position="335"/>
    </location>
</feature>
<dbReference type="EMBL" id="JAUSVR010000001">
    <property type="protein sequence ID" value="MDQ0509530.1"/>
    <property type="molecule type" value="Genomic_DNA"/>
</dbReference>
<protein>
    <recommendedName>
        <fullName evidence="1">diguanylate cyclase</fullName>
        <ecNumber evidence="1">2.7.7.65</ecNumber>
    </recommendedName>
</protein>
<dbReference type="PROSITE" id="PS50887">
    <property type="entry name" value="GGDEF"/>
    <property type="match status" value="1"/>
</dbReference>
<dbReference type="SUPFAM" id="SSF55781">
    <property type="entry name" value="GAF domain-like"/>
    <property type="match status" value="1"/>
</dbReference>
<dbReference type="EC" id="2.7.7.65" evidence="1"/>
<evidence type="ECO:0000256" key="1">
    <source>
        <dbReference type="ARBA" id="ARBA00012528"/>
    </source>
</evidence>
<dbReference type="NCBIfam" id="TIGR00254">
    <property type="entry name" value="GGDEF"/>
    <property type="match status" value="1"/>
</dbReference>
<dbReference type="InterPro" id="IPR029016">
    <property type="entry name" value="GAF-like_dom_sf"/>
</dbReference>
<dbReference type="Pfam" id="PF00990">
    <property type="entry name" value="GGDEF"/>
    <property type="match status" value="1"/>
</dbReference>
<dbReference type="Gene3D" id="3.30.450.40">
    <property type="match status" value="1"/>
</dbReference>
<feature type="region of interest" description="Disordered" evidence="3">
    <location>
        <begin position="331"/>
        <end position="353"/>
    </location>
</feature>
<dbReference type="InterPro" id="IPR029787">
    <property type="entry name" value="Nucleotide_cyclase"/>
</dbReference>
<accession>A0ABU0LLE6</accession>
<evidence type="ECO:0000313" key="6">
    <source>
        <dbReference type="Proteomes" id="UP001235094"/>
    </source>
</evidence>
<dbReference type="InterPro" id="IPR003018">
    <property type="entry name" value="GAF"/>
</dbReference>
<dbReference type="InterPro" id="IPR000160">
    <property type="entry name" value="GGDEF_dom"/>
</dbReference>
<name>A0ABU0LLE6_9HYPH</name>
<evidence type="ECO:0000259" key="4">
    <source>
        <dbReference type="PROSITE" id="PS50887"/>
    </source>
</evidence>
<dbReference type="Pfam" id="PF01590">
    <property type="entry name" value="GAF"/>
    <property type="match status" value="1"/>
</dbReference>
<comment type="catalytic activity">
    <reaction evidence="2">
        <text>2 GTP = 3',3'-c-di-GMP + 2 diphosphate</text>
        <dbReference type="Rhea" id="RHEA:24898"/>
        <dbReference type="ChEBI" id="CHEBI:33019"/>
        <dbReference type="ChEBI" id="CHEBI:37565"/>
        <dbReference type="ChEBI" id="CHEBI:58805"/>
        <dbReference type="EC" id="2.7.7.65"/>
    </reaction>
</comment>
<dbReference type="PANTHER" id="PTHR45138">
    <property type="entry name" value="REGULATORY COMPONENTS OF SENSORY TRANSDUCTION SYSTEM"/>
    <property type="match status" value="1"/>
</dbReference>
<dbReference type="RefSeq" id="WP_306888212.1">
    <property type="nucleotide sequence ID" value="NZ_JAUSVR010000001.1"/>
</dbReference>
<gene>
    <name evidence="5" type="ORF">QOZ99_000407</name>
</gene>
<keyword evidence="6" id="KW-1185">Reference proteome</keyword>
<dbReference type="Gene3D" id="3.30.70.270">
    <property type="match status" value="1"/>
</dbReference>
<evidence type="ECO:0000256" key="3">
    <source>
        <dbReference type="SAM" id="MobiDB-lite"/>
    </source>
</evidence>
<feature type="compositionally biased region" description="Basic and acidic residues" evidence="3">
    <location>
        <begin position="335"/>
        <end position="353"/>
    </location>
</feature>
<dbReference type="SUPFAM" id="SSF55073">
    <property type="entry name" value="Nucleotide cyclase"/>
    <property type="match status" value="1"/>
</dbReference>
<dbReference type="InterPro" id="IPR043128">
    <property type="entry name" value="Rev_trsase/Diguanyl_cyclase"/>
</dbReference>
<sequence length="353" mass="38866">MWQIPELPANEPERLAALLACDIMDTPREERFDRLTWLAERFYRADVAFLSFVDAQMQWMKAVTSSAIGSSIERRRSVCQVIISEGRPLVVGDLHSDARFDGHPVTPLLALRFYAGVPLMVQDTLPIGSLCILREEPGIPDGFDISALEKLAAIAVDELALRNLNRDLTRLSRRDALTGLGNRRCFDEELERARLRCQRLNVPLTLLMIDIDRFKDLNDNAGHHAGDEVLRRLGVILADVPLRADDVIARFGGEEFALILSGGGSAEALPLAERIRHSVRQAQMNHPTAGTVTLSIGIATQPANAIDTDRLIIAADRALYAAKRAGRDAVMTAPADDRPASQAEERRVTVPGG</sequence>
<dbReference type="SMART" id="SM00267">
    <property type="entry name" value="GGDEF"/>
    <property type="match status" value="1"/>
</dbReference>
<dbReference type="CDD" id="cd01949">
    <property type="entry name" value="GGDEF"/>
    <property type="match status" value="1"/>
</dbReference>
<proteinExistence type="predicted"/>
<evidence type="ECO:0000313" key="5">
    <source>
        <dbReference type="EMBL" id="MDQ0509530.1"/>
    </source>
</evidence>
<reference evidence="5 6" key="1">
    <citation type="submission" date="2023-07" db="EMBL/GenBank/DDBJ databases">
        <title>Genomic Encyclopedia of Type Strains, Phase IV (KMG-IV): sequencing the most valuable type-strain genomes for metagenomic binning, comparative biology and taxonomic classification.</title>
        <authorList>
            <person name="Goeker M."/>
        </authorList>
    </citation>
    <scope>NUCLEOTIDE SEQUENCE [LARGE SCALE GENOMIC DNA]</scope>
    <source>
        <strain evidence="5 6">DSM 15561</strain>
    </source>
</reference>